<keyword evidence="1" id="KW-0479">Metal-binding</keyword>
<sequence>MEVAELGFPETAVSQSRICLCAVLCGHWDFADMMVIRSLSLIRLEGVEGRDPVGGGNLTNKRPSCAPSPQDLSAQWKQLEDRGASSRRVDMAALFQEASSCPVCSDYLEKPMSLECGCAVCFKCINSLQKEPHGEDLLCCCCSMVSRKNKIRRNRQLERLASHIKELEPKLKKILQMNPRMRKFQVDMTLDADTANNFLLISDDLRSVRSGHIRQNRQDLAGRFDLSVCILGSPHFTCGRHYWEVDVGTSTEWDLGVCRESVHRKGRIQLTTERGFWTVSLRDGSRLSASTVPLTFLFVDRKLQRVGIFLDMGMQNVSFFDAEGGSHVYTFRSVSAEEPLRPFLAPSIPPNGDQGVLSICPLMNSGTTDAPVHPGEAKQ</sequence>
<dbReference type="GO" id="GO:0010468">
    <property type="term" value="P:regulation of gene expression"/>
    <property type="evidence" value="ECO:0000318"/>
    <property type="project" value="GO_Central"/>
</dbReference>
<dbReference type="Pfam" id="PF00622">
    <property type="entry name" value="SPRY"/>
    <property type="match status" value="1"/>
</dbReference>
<evidence type="ECO:0000259" key="5">
    <source>
        <dbReference type="PROSITE" id="PS50089"/>
    </source>
</evidence>
<evidence type="ECO:0000259" key="6">
    <source>
        <dbReference type="PROSITE" id="PS50188"/>
    </source>
</evidence>
<dbReference type="GO" id="GO:0005737">
    <property type="term" value="C:cytoplasm"/>
    <property type="evidence" value="ECO:0000318"/>
    <property type="project" value="GO_Central"/>
</dbReference>
<proteinExistence type="predicted"/>
<dbReference type="VGNC" id="VGNC:108116">
    <property type="gene designation" value="RFPL2"/>
</dbReference>
<dbReference type="Pfam" id="PF11002">
    <property type="entry name" value="RDM"/>
    <property type="match status" value="1"/>
</dbReference>
<dbReference type="Ensembl" id="ENSPTRT00000026689.5">
    <property type="protein sequence ID" value="ENSPTRP00000024602.5"/>
    <property type="gene ID" value="ENSPTRG00000014283.6"/>
</dbReference>
<accession>H2QLJ2</accession>
<dbReference type="CDD" id="cd15821">
    <property type="entry name" value="SPRY_PRY_RFPL"/>
    <property type="match status" value="1"/>
</dbReference>
<evidence type="ECO:0000256" key="2">
    <source>
        <dbReference type="ARBA" id="ARBA00022771"/>
    </source>
</evidence>
<feature type="domain" description="RING-type" evidence="5">
    <location>
        <begin position="101"/>
        <end position="143"/>
    </location>
</feature>
<reference evidence="7" key="3">
    <citation type="submission" date="2025-08" db="UniProtKB">
        <authorList>
            <consortium name="Ensembl"/>
        </authorList>
    </citation>
    <scope>IDENTIFICATION</scope>
</reference>
<dbReference type="AlphaFoldDB" id="A0A2J8QP63"/>
<dbReference type="InterPro" id="IPR013083">
    <property type="entry name" value="Znf_RING/FYVE/PHD"/>
</dbReference>
<dbReference type="SUPFAM" id="SSF57850">
    <property type="entry name" value="RING/U-box"/>
    <property type="match status" value="1"/>
</dbReference>
<reference evidence="7 8" key="1">
    <citation type="journal article" date="2004" name="Nature">
        <title>DNA sequence and comparative analysis of chimpanzee chromosome 22.</title>
        <authorList>
            <person name="Watanabe H."/>
            <person name="Fujiyama A."/>
            <person name="Hattori M."/>
            <person name="Taylor T.D."/>
            <person name="Toyoda A."/>
            <person name="Kuroki Y."/>
            <person name="Noguchi H."/>
            <person name="BenKahla A."/>
            <person name="Lehrach H."/>
            <person name="Sudbrak R."/>
            <person name="Kube M."/>
            <person name="Taenzer S."/>
            <person name="Galgoczy P."/>
            <person name="Platzer M."/>
            <person name="Scharfe M."/>
            <person name="Nordsiek G."/>
            <person name="Bloecker H."/>
            <person name="Hellmann I."/>
            <person name="Khaitovich P."/>
            <person name="Paabo S."/>
            <person name="Reinhardt R."/>
            <person name="Zheng H.-J."/>
            <person name="Zhang X.-L."/>
            <person name="Zhu G.-F."/>
            <person name="Wang B.-F."/>
            <person name="Fu G."/>
            <person name="Ren S.-X."/>
            <person name="Zhao G.-P."/>
            <person name="Chen Z."/>
            <person name="Lee Y.-S."/>
            <person name="Cheong J.-E."/>
            <person name="Choi S.-H."/>
            <person name="Wu K.-M."/>
            <person name="Liu T.-T."/>
            <person name="Hsiao K.-J."/>
            <person name="Tsai S.-F."/>
            <person name="Kim C.-G."/>
            <person name="Oota S."/>
            <person name="Kitano T."/>
            <person name="Kohara Y."/>
            <person name="Saitou N."/>
            <person name="Park H.-S."/>
            <person name="Wang S.-Y."/>
            <person name="Yaspo M.-L."/>
            <person name="Sakaki Y."/>
        </authorList>
    </citation>
    <scope>NUCLEOTIDE SEQUENCE [LARGE SCALE GENOMIC DNA]</scope>
</reference>
<dbReference type="FunCoup" id="A0A2J8QP63">
    <property type="interactions" value="528"/>
</dbReference>
<dbReference type="InterPro" id="IPR001841">
    <property type="entry name" value="Znf_RING"/>
</dbReference>
<dbReference type="InterPro" id="IPR003877">
    <property type="entry name" value="SPRY_dom"/>
</dbReference>
<dbReference type="InterPro" id="IPR050143">
    <property type="entry name" value="TRIM/RBCC"/>
</dbReference>
<dbReference type="InParanoid" id="A0A2J8QP63"/>
<dbReference type="SMART" id="SM00589">
    <property type="entry name" value="PRY"/>
    <property type="match status" value="1"/>
</dbReference>
<dbReference type="GO" id="GO:0045087">
    <property type="term" value="P:innate immune response"/>
    <property type="evidence" value="ECO:0000318"/>
    <property type="project" value="GO_Central"/>
</dbReference>
<evidence type="ECO:0000313" key="9">
    <source>
        <dbReference type="VGNC" id="VGNC:108116"/>
    </source>
</evidence>
<dbReference type="InterPro" id="IPR001870">
    <property type="entry name" value="B30.2/SPRY"/>
</dbReference>
<dbReference type="SMART" id="SM00449">
    <property type="entry name" value="SPRY"/>
    <property type="match status" value="1"/>
</dbReference>
<dbReference type="PROSITE" id="PS50188">
    <property type="entry name" value="B302_SPRY"/>
    <property type="match status" value="1"/>
</dbReference>
<dbReference type="SUPFAM" id="SSF49899">
    <property type="entry name" value="Concanavalin A-like lectins/glucanases"/>
    <property type="match status" value="1"/>
</dbReference>
<evidence type="ECO:0000313" key="7">
    <source>
        <dbReference type="Ensembl" id="ENSPTRP00000024602.5"/>
    </source>
</evidence>
<dbReference type="PANTHER" id="PTHR24103">
    <property type="entry name" value="E3 UBIQUITIN-PROTEIN LIGASE TRIM"/>
    <property type="match status" value="1"/>
</dbReference>
<dbReference type="EMBL" id="AC159032">
    <property type="status" value="NOT_ANNOTATED_CDS"/>
    <property type="molecule type" value="Genomic_DNA"/>
</dbReference>
<accession>A0A2J8QP63</accession>
<dbReference type="Gene3D" id="3.30.40.10">
    <property type="entry name" value="Zinc/RING finger domain, C3HC4 (zinc finger)"/>
    <property type="match status" value="1"/>
</dbReference>
<evidence type="ECO:0000256" key="3">
    <source>
        <dbReference type="ARBA" id="ARBA00022833"/>
    </source>
</evidence>
<keyword evidence="3" id="KW-0862">Zinc</keyword>
<dbReference type="InterPro" id="IPR022723">
    <property type="entry name" value="RDM_domain_RFPL"/>
</dbReference>
<dbReference type="InterPro" id="IPR037960">
    <property type="entry name" value="SPRY/PRY_RFPL"/>
</dbReference>
<dbReference type="InterPro" id="IPR043136">
    <property type="entry name" value="B30.2/SPRY_sf"/>
</dbReference>
<dbReference type="Pfam" id="PF15227">
    <property type="entry name" value="zf-C3HC4_4"/>
    <property type="match status" value="1"/>
</dbReference>
<dbReference type="InterPro" id="IPR003879">
    <property type="entry name" value="Butyrophylin_SPRY"/>
</dbReference>
<dbReference type="GO" id="GO:0061630">
    <property type="term" value="F:ubiquitin protein ligase activity"/>
    <property type="evidence" value="ECO:0000318"/>
    <property type="project" value="GO_Central"/>
</dbReference>
<dbReference type="Proteomes" id="UP000002277">
    <property type="component" value="Chromosome 22"/>
</dbReference>
<reference evidence="7 8" key="2">
    <citation type="journal article" date="2005" name="Nature">
        <title>Initial sequence of the chimpanzee genome and comparison with the human genome.</title>
        <authorList>
            <consortium name="Chimpanzee sequencing and analysis consortium"/>
        </authorList>
    </citation>
    <scope>NUCLEOTIDE SEQUENCE [LARGE SCALE GENOMIC DNA]</scope>
</reference>
<evidence type="ECO:0000256" key="4">
    <source>
        <dbReference type="PROSITE-ProRule" id="PRU00175"/>
    </source>
</evidence>
<dbReference type="CDD" id="cd16621">
    <property type="entry name" value="vRING-HC-C4C4_RFPL"/>
    <property type="match status" value="1"/>
</dbReference>
<dbReference type="STRING" id="9598.ENSPTRP00000024602"/>
<reference evidence="7" key="4">
    <citation type="submission" date="2025-09" db="UniProtKB">
        <authorList>
            <consortium name="Ensembl"/>
        </authorList>
    </citation>
    <scope>IDENTIFICATION</scope>
</reference>
<organism evidence="7 8">
    <name type="scientific">Pan troglodytes</name>
    <name type="common">Chimpanzee</name>
    <dbReference type="NCBI Taxonomy" id="9598"/>
    <lineage>
        <taxon>Eukaryota</taxon>
        <taxon>Metazoa</taxon>
        <taxon>Chordata</taxon>
        <taxon>Craniata</taxon>
        <taxon>Vertebrata</taxon>
        <taxon>Euteleostomi</taxon>
        <taxon>Mammalia</taxon>
        <taxon>Eutheria</taxon>
        <taxon>Euarchontoglires</taxon>
        <taxon>Primates</taxon>
        <taxon>Haplorrhini</taxon>
        <taxon>Catarrhini</taxon>
        <taxon>Hominidae</taxon>
        <taxon>Pan</taxon>
    </lineage>
</organism>
<dbReference type="PaxDb" id="9598-ENSPTRP00000024602"/>
<dbReference type="Bgee" id="ENSPTRG00000014283">
    <property type="expression patterns" value="Expressed in prefrontal cortex and 17 other cell types or tissues"/>
</dbReference>
<keyword evidence="2 4" id="KW-0863">Zinc-finger</keyword>
<dbReference type="Pfam" id="PF13765">
    <property type="entry name" value="PRY"/>
    <property type="match status" value="1"/>
</dbReference>
<dbReference type="PRINTS" id="PR01407">
    <property type="entry name" value="BUTYPHLNCDUF"/>
</dbReference>
<gene>
    <name evidence="7 9" type="primary">RFPL2</name>
</gene>
<dbReference type="InterPro" id="IPR013320">
    <property type="entry name" value="ConA-like_dom_sf"/>
</dbReference>
<dbReference type="PROSITE" id="PS50089">
    <property type="entry name" value="ZF_RING_2"/>
    <property type="match status" value="1"/>
</dbReference>
<dbReference type="FunFam" id="2.60.120.920:FF:000040">
    <property type="entry name" value="Ret finger protein-like 4A"/>
    <property type="match status" value="1"/>
</dbReference>
<protein>
    <submittedName>
        <fullName evidence="7">Ret finger protein like 2</fullName>
    </submittedName>
</protein>
<dbReference type="Gene3D" id="2.60.120.920">
    <property type="match status" value="1"/>
</dbReference>
<evidence type="ECO:0000256" key="1">
    <source>
        <dbReference type="ARBA" id="ARBA00022723"/>
    </source>
</evidence>
<feature type="domain" description="B30.2/SPRY" evidence="6">
    <location>
        <begin position="168"/>
        <end position="362"/>
    </location>
</feature>
<name>A0A2J8QP63_PANTR</name>
<dbReference type="GeneTree" id="ENSGT00940000163408"/>
<dbReference type="InterPro" id="IPR006574">
    <property type="entry name" value="PRY"/>
</dbReference>
<dbReference type="GO" id="GO:0008270">
    <property type="term" value="F:zinc ion binding"/>
    <property type="evidence" value="ECO:0007669"/>
    <property type="project" value="UniProtKB-KW"/>
</dbReference>
<keyword evidence="8" id="KW-1185">Reference proteome</keyword>
<evidence type="ECO:0000313" key="8">
    <source>
        <dbReference type="Proteomes" id="UP000002277"/>
    </source>
</evidence>